<reference evidence="6 7" key="1">
    <citation type="submission" date="2018-01" db="EMBL/GenBank/DDBJ databases">
        <title>Draft genome of the strawberry crown rot pathogen Phytophthora cactorum.</title>
        <authorList>
            <person name="Armitage A.D."/>
            <person name="Lysoe E."/>
            <person name="Nellist C.F."/>
            <person name="Harrison R.J."/>
            <person name="Brurberg M.B."/>
        </authorList>
    </citation>
    <scope>NUCLEOTIDE SEQUENCE [LARGE SCALE GENOMIC DNA]</scope>
    <source>
        <strain evidence="6 7">10300</strain>
    </source>
</reference>
<protein>
    <submittedName>
        <fullName evidence="6">Uncharacterized protein</fullName>
    </submittedName>
</protein>
<dbReference type="Proteomes" id="UP000760860">
    <property type="component" value="Unassembled WGS sequence"/>
</dbReference>
<keyword evidence="7" id="KW-1185">Reference proteome</keyword>
<dbReference type="VEuPathDB" id="FungiDB:PC110_g15859"/>
<dbReference type="AlphaFoldDB" id="A0A329RSV6"/>
<accession>A0A329RSV6</accession>
<dbReference type="Proteomes" id="UP000697107">
    <property type="component" value="Unassembled WGS sequence"/>
</dbReference>
<evidence type="ECO:0000313" key="3">
    <source>
        <dbReference type="EMBL" id="KAG2914657.1"/>
    </source>
</evidence>
<dbReference type="OrthoDB" id="115060at2759"/>
<evidence type="ECO:0000313" key="5">
    <source>
        <dbReference type="EMBL" id="KAG3212556.1"/>
    </source>
</evidence>
<dbReference type="EMBL" id="RCML01001374">
    <property type="protein sequence ID" value="KAG2963097.1"/>
    <property type="molecule type" value="Genomic_DNA"/>
</dbReference>
<dbReference type="EMBL" id="RCMG01000733">
    <property type="protein sequence ID" value="KAG2849928.1"/>
    <property type="molecule type" value="Genomic_DNA"/>
</dbReference>
<dbReference type="Proteomes" id="UP000736787">
    <property type="component" value="Unassembled WGS sequence"/>
</dbReference>
<dbReference type="Proteomes" id="UP000735874">
    <property type="component" value="Unassembled WGS sequence"/>
</dbReference>
<dbReference type="EMBL" id="RCMK01000725">
    <property type="protein sequence ID" value="KAG2914657.1"/>
    <property type="molecule type" value="Genomic_DNA"/>
</dbReference>
<evidence type="ECO:0000313" key="4">
    <source>
        <dbReference type="EMBL" id="KAG2963097.1"/>
    </source>
</evidence>
<dbReference type="EMBL" id="RCMV01000823">
    <property type="protein sequence ID" value="KAG3212556.1"/>
    <property type="molecule type" value="Genomic_DNA"/>
</dbReference>
<name>A0A329RSV6_9STRA</name>
<comment type="caution">
    <text evidence="6">The sequence shown here is derived from an EMBL/GenBank/DDBJ whole genome shotgun (WGS) entry which is preliminary data.</text>
</comment>
<evidence type="ECO:0000313" key="1">
    <source>
        <dbReference type="EMBL" id="KAG2849928.1"/>
    </source>
</evidence>
<sequence>MSKVAVKLTLAQLEELATEGKMGELHSALNQCLFSDLRDYLNALGVKVRTKQYEDVHSKEDHVKLLAQVLLKEEGNGVRQVADAVQACNHLKSNGEGPTEEKQSESLTVDGVGGFIVNGPLTPNRDAERVYVVSCINYTGSVLSNVESRKEQVPGLKRTLARELTYYVKRLKRIQEEDGE</sequence>
<evidence type="ECO:0000313" key="2">
    <source>
        <dbReference type="EMBL" id="KAG2899159.1"/>
    </source>
</evidence>
<gene>
    <name evidence="6" type="ORF">PC110_g15859</name>
    <name evidence="1" type="ORF">PC113_g17251</name>
    <name evidence="2" type="ORF">PC115_g16631</name>
    <name evidence="3" type="ORF">PC117_g18253</name>
    <name evidence="4" type="ORF">PC118_g21069</name>
    <name evidence="5" type="ORF">PC129_g16490</name>
</gene>
<organism evidence="6 7">
    <name type="scientific">Phytophthora cactorum</name>
    <dbReference type="NCBI Taxonomy" id="29920"/>
    <lineage>
        <taxon>Eukaryota</taxon>
        <taxon>Sar</taxon>
        <taxon>Stramenopiles</taxon>
        <taxon>Oomycota</taxon>
        <taxon>Peronosporomycetes</taxon>
        <taxon>Peronosporales</taxon>
        <taxon>Peronosporaceae</taxon>
        <taxon>Phytophthora</taxon>
    </lineage>
</organism>
<evidence type="ECO:0000313" key="6">
    <source>
        <dbReference type="EMBL" id="RAW27753.1"/>
    </source>
</evidence>
<dbReference type="EMBL" id="MJFZ01000541">
    <property type="protein sequence ID" value="RAW27753.1"/>
    <property type="molecule type" value="Genomic_DNA"/>
</dbReference>
<dbReference type="Proteomes" id="UP000774804">
    <property type="component" value="Unassembled WGS sequence"/>
</dbReference>
<proteinExistence type="predicted"/>
<reference evidence="1" key="2">
    <citation type="submission" date="2018-10" db="EMBL/GenBank/DDBJ databases">
        <title>Effector identification in a new, highly contiguous assembly of the strawberry crown rot pathogen Phytophthora cactorum.</title>
        <authorList>
            <person name="Armitage A.D."/>
            <person name="Nellist C.F."/>
            <person name="Bates H."/>
            <person name="Vickerstaff R.J."/>
            <person name="Harrison R.J."/>
        </authorList>
    </citation>
    <scope>NUCLEOTIDE SEQUENCE</scope>
    <source>
        <strain evidence="1">15-7</strain>
        <strain evidence="2">4032</strain>
        <strain evidence="3">4040</strain>
        <strain evidence="4">P415</strain>
        <strain evidence="5">P421</strain>
    </source>
</reference>
<dbReference type="Proteomes" id="UP000251314">
    <property type="component" value="Unassembled WGS sequence"/>
</dbReference>
<evidence type="ECO:0000313" key="7">
    <source>
        <dbReference type="Proteomes" id="UP000251314"/>
    </source>
</evidence>
<dbReference type="EMBL" id="RCMI01000740">
    <property type="protein sequence ID" value="KAG2899159.1"/>
    <property type="molecule type" value="Genomic_DNA"/>
</dbReference>